<dbReference type="EMBL" id="CM045762">
    <property type="protein sequence ID" value="KAI8010351.1"/>
    <property type="molecule type" value="Genomic_DNA"/>
</dbReference>
<name>A0ACC0HB65_9ERIC</name>
<gene>
    <name evidence="1" type="ORF">LOK49_LG06G00496</name>
</gene>
<reference evidence="1 2" key="1">
    <citation type="journal article" date="2022" name="Plant J.">
        <title>Chromosome-level genome of Camellia lanceoleosa provides a valuable resource for understanding genome evolution and self-incompatibility.</title>
        <authorList>
            <person name="Gong W."/>
            <person name="Xiao S."/>
            <person name="Wang L."/>
            <person name="Liao Z."/>
            <person name="Chang Y."/>
            <person name="Mo W."/>
            <person name="Hu G."/>
            <person name="Li W."/>
            <person name="Zhao G."/>
            <person name="Zhu H."/>
            <person name="Hu X."/>
            <person name="Ji K."/>
            <person name="Xiang X."/>
            <person name="Song Q."/>
            <person name="Yuan D."/>
            <person name="Jin S."/>
            <person name="Zhang L."/>
        </authorList>
    </citation>
    <scope>NUCLEOTIDE SEQUENCE [LARGE SCALE GENOMIC DNA]</scope>
    <source>
        <strain evidence="1">SQ_2022a</strain>
    </source>
</reference>
<accession>A0ACC0HB65</accession>
<protein>
    <submittedName>
        <fullName evidence="1">Ribonuclease H protein</fullName>
    </submittedName>
</protein>
<proteinExistence type="predicted"/>
<evidence type="ECO:0000313" key="2">
    <source>
        <dbReference type="Proteomes" id="UP001060215"/>
    </source>
</evidence>
<sequence length="255" mass="28774">MTIPVPAVNQDDSLVWHHTKIGNFEVRNGYQVLQRDPQARAAFGASTSVQPTEKFWNLIWSLPMPPKVRNFRWRVCTNGLATKENLHRRHCAPSPPCPICGSCPESIEHLLFQCNWTRPVWFGCDLGYLSGFNSSSSATQWTQAVLESCHIDRDRKECLGKAATVGWSLWKARNEWVFNQSEVDPMQVIRHASFLWREGCSVVALADFSPVSVNSAVQICNRWTPPPHAQVDVLPGSRGRFGIRAYGEVLNARLC</sequence>
<organism evidence="1 2">
    <name type="scientific">Camellia lanceoleosa</name>
    <dbReference type="NCBI Taxonomy" id="1840588"/>
    <lineage>
        <taxon>Eukaryota</taxon>
        <taxon>Viridiplantae</taxon>
        <taxon>Streptophyta</taxon>
        <taxon>Embryophyta</taxon>
        <taxon>Tracheophyta</taxon>
        <taxon>Spermatophyta</taxon>
        <taxon>Magnoliopsida</taxon>
        <taxon>eudicotyledons</taxon>
        <taxon>Gunneridae</taxon>
        <taxon>Pentapetalae</taxon>
        <taxon>asterids</taxon>
        <taxon>Ericales</taxon>
        <taxon>Theaceae</taxon>
        <taxon>Camellia</taxon>
    </lineage>
</organism>
<keyword evidence="2" id="KW-1185">Reference proteome</keyword>
<evidence type="ECO:0000313" key="1">
    <source>
        <dbReference type="EMBL" id="KAI8010351.1"/>
    </source>
</evidence>
<comment type="caution">
    <text evidence="1">The sequence shown here is derived from an EMBL/GenBank/DDBJ whole genome shotgun (WGS) entry which is preliminary data.</text>
</comment>
<dbReference type="Proteomes" id="UP001060215">
    <property type="component" value="Chromosome 5"/>
</dbReference>